<dbReference type="InterPro" id="IPR013752">
    <property type="entry name" value="KPA_reductase"/>
</dbReference>
<dbReference type="SUPFAM" id="SSF51735">
    <property type="entry name" value="NAD(P)-binding Rossmann-fold domains"/>
    <property type="match status" value="1"/>
</dbReference>
<keyword evidence="3" id="KW-0521">NADP</keyword>
<dbReference type="Gene3D" id="1.10.1040.10">
    <property type="entry name" value="N-(1-d-carboxylethyl)-l-norvaline Dehydrogenase, domain 2"/>
    <property type="match status" value="1"/>
</dbReference>
<evidence type="ECO:0000313" key="8">
    <source>
        <dbReference type="EMBL" id="OQE37424.1"/>
    </source>
</evidence>
<dbReference type="Pfam" id="PF08546">
    <property type="entry name" value="ApbA_C"/>
    <property type="match status" value="1"/>
</dbReference>
<dbReference type="GO" id="GO:0050661">
    <property type="term" value="F:NADP binding"/>
    <property type="evidence" value="ECO:0007669"/>
    <property type="project" value="TreeGrafter"/>
</dbReference>
<dbReference type="InterPro" id="IPR003710">
    <property type="entry name" value="ApbA"/>
</dbReference>
<dbReference type="InterPro" id="IPR008927">
    <property type="entry name" value="6-PGluconate_DH-like_C_sf"/>
</dbReference>
<evidence type="ECO:0000256" key="2">
    <source>
        <dbReference type="ARBA" id="ARBA00013014"/>
    </source>
</evidence>
<dbReference type="InterPro" id="IPR013328">
    <property type="entry name" value="6PGD_dom2"/>
</dbReference>
<dbReference type="FunFam" id="1.10.1040.10:FF:000038">
    <property type="entry name" value="Probable 2-dehydropantoate 2-reductase"/>
    <property type="match status" value="1"/>
</dbReference>
<organism evidence="8 9">
    <name type="scientific">Penicillium coprophilum</name>
    <dbReference type="NCBI Taxonomy" id="36646"/>
    <lineage>
        <taxon>Eukaryota</taxon>
        <taxon>Fungi</taxon>
        <taxon>Dikarya</taxon>
        <taxon>Ascomycota</taxon>
        <taxon>Pezizomycotina</taxon>
        <taxon>Eurotiomycetes</taxon>
        <taxon>Eurotiomycetidae</taxon>
        <taxon>Eurotiales</taxon>
        <taxon>Aspergillaceae</taxon>
        <taxon>Penicillium</taxon>
    </lineage>
</organism>
<evidence type="ECO:0000256" key="3">
    <source>
        <dbReference type="ARBA" id="ARBA00022857"/>
    </source>
</evidence>
<dbReference type="SUPFAM" id="SSF48179">
    <property type="entry name" value="6-phosphogluconate dehydrogenase C-terminal domain-like"/>
    <property type="match status" value="1"/>
</dbReference>
<dbReference type="PANTHER" id="PTHR43765:SF2">
    <property type="entry name" value="2-DEHYDROPANTOATE 2-REDUCTASE"/>
    <property type="match status" value="1"/>
</dbReference>
<dbReference type="Pfam" id="PF02558">
    <property type="entry name" value="ApbA"/>
    <property type="match status" value="1"/>
</dbReference>
<evidence type="ECO:0000256" key="1">
    <source>
        <dbReference type="ARBA" id="ARBA00007870"/>
    </source>
</evidence>
<keyword evidence="9" id="KW-1185">Reference proteome</keyword>
<dbReference type="PANTHER" id="PTHR43765">
    <property type="entry name" value="2-DEHYDROPANTOATE 2-REDUCTASE-RELATED"/>
    <property type="match status" value="1"/>
</dbReference>
<dbReference type="STRING" id="36646.A0A1V6UG62"/>
<name>A0A1V6UG62_9EURO</name>
<evidence type="ECO:0000259" key="7">
    <source>
        <dbReference type="Pfam" id="PF08546"/>
    </source>
</evidence>
<evidence type="ECO:0000313" key="9">
    <source>
        <dbReference type="Proteomes" id="UP000191500"/>
    </source>
</evidence>
<evidence type="ECO:0000256" key="5">
    <source>
        <dbReference type="ARBA" id="ARBA00032024"/>
    </source>
</evidence>
<dbReference type="GO" id="GO:0008677">
    <property type="term" value="F:2-dehydropantoate 2-reductase activity"/>
    <property type="evidence" value="ECO:0007669"/>
    <property type="project" value="UniProtKB-EC"/>
</dbReference>
<dbReference type="AlphaFoldDB" id="A0A1V6UG62"/>
<dbReference type="GO" id="GO:0015940">
    <property type="term" value="P:pantothenate biosynthetic process"/>
    <property type="evidence" value="ECO:0007669"/>
    <property type="project" value="InterPro"/>
</dbReference>
<accession>A0A1V6UG62</accession>
<gene>
    <name evidence="8" type="ORF">PENCOP_c010G08388</name>
</gene>
<sequence length="440" mass="49201">MHLTFRPHSLWRSGVLKTSFRPRFQVHSVPTTRFISTWKEELEEVNYAAKAPLSGRVHILGMGNLGCFFAHSLATRRSPPPITICLHNDYLYQAFVRKRGQISVSTHGLDDVRTGFDVETVDEEGRWYTMPPVDKRPSSFNSEYQSLPDNGPIECLIICTKAHHTELAIKDISHRLTKDSTICLVHNGMGVLDSINQNVFPDPNNRPHYIQTVFSHGLGRNDSFKISHLGVGTTILSPVGDPSIPPTTPEADHTWAPSTKYLLRLLTLTPPLVAVADTPAGLLQYQLEKLAVNCVINPLTALSDCTNGEILYSFSFTRVMRLLLFEISAVICALPELQGIPGIEDRFSPERLRRLVVNIASNTAKNHSSMQQDINQRRLTEIEYFNGWVVRRGEELGIKCALNYMIKHLVAAKAATHRSREAGAIPLDLDNVISTNEPPI</sequence>
<reference evidence="9" key="1">
    <citation type="journal article" date="2017" name="Nat. Microbiol.">
        <title>Global analysis of biosynthetic gene clusters reveals vast potential of secondary metabolite production in Penicillium species.</title>
        <authorList>
            <person name="Nielsen J.C."/>
            <person name="Grijseels S."/>
            <person name="Prigent S."/>
            <person name="Ji B."/>
            <person name="Dainat J."/>
            <person name="Nielsen K.F."/>
            <person name="Frisvad J.C."/>
            <person name="Workman M."/>
            <person name="Nielsen J."/>
        </authorList>
    </citation>
    <scope>NUCLEOTIDE SEQUENCE [LARGE SCALE GENOMIC DNA]</scope>
    <source>
        <strain evidence="9">IBT 31321</strain>
    </source>
</reference>
<dbReference type="EMBL" id="MDDG01000010">
    <property type="protein sequence ID" value="OQE37424.1"/>
    <property type="molecule type" value="Genomic_DNA"/>
</dbReference>
<protein>
    <recommendedName>
        <fullName evidence="2">2-dehydropantoate 2-reductase</fullName>
        <ecNumber evidence="2">1.1.1.169</ecNumber>
    </recommendedName>
    <alternativeName>
        <fullName evidence="5">Ketopantoate reductase</fullName>
    </alternativeName>
</protein>
<evidence type="ECO:0000256" key="4">
    <source>
        <dbReference type="ARBA" id="ARBA00023002"/>
    </source>
</evidence>
<comment type="caution">
    <text evidence="8">The sequence shown here is derived from an EMBL/GenBank/DDBJ whole genome shotgun (WGS) entry which is preliminary data.</text>
</comment>
<dbReference type="InterPro" id="IPR013332">
    <property type="entry name" value="KPR_N"/>
</dbReference>
<proteinExistence type="inferred from homology"/>
<feature type="domain" description="Ketopantoate reductase C-terminal" evidence="7">
    <location>
        <begin position="283"/>
        <end position="413"/>
    </location>
</feature>
<feature type="domain" description="Ketopantoate reductase N-terminal" evidence="6">
    <location>
        <begin position="57"/>
        <end position="238"/>
    </location>
</feature>
<evidence type="ECO:0000259" key="6">
    <source>
        <dbReference type="Pfam" id="PF02558"/>
    </source>
</evidence>
<keyword evidence="4" id="KW-0560">Oxidoreductase</keyword>
<comment type="similarity">
    <text evidence="1">Belongs to the ketopantoate reductase family.</text>
</comment>
<dbReference type="EC" id="1.1.1.169" evidence="2"/>
<dbReference type="InterPro" id="IPR050838">
    <property type="entry name" value="Ketopantoate_reductase"/>
</dbReference>
<dbReference type="Proteomes" id="UP000191500">
    <property type="component" value="Unassembled WGS sequence"/>
</dbReference>
<dbReference type="InterPro" id="IPR036291">
    <property type="entry name" value="NAD(P)-bd_dom_sf"/>
</dbReference>
<dbReference type="Gene3D" id="3.40.50.720">
    <property type="entry name" value="NAD(P)-binding Rossmann-like Domain"/>
    <property type="match status" value="1"/>
</dbReference>
<dbReference type="NCBIfam" id="TIGR00745">
    <property type="entry name" value="apbA_panE"/>
    <property type="match status" value="1"/>
</dbReference>
<dbReference type="GO" id="GO:0005739">
    <property type="term" value="C:mitochondrion"/>
    <property type="evidence" value="ECO:0007669"/>
    <property type="project" value="TreeGrafter"/>
</dbReference>